<dbReference type="AlphaFoldDB" id="A0A426TZL1"/>
<evidence type="ECO:0000313" key="1">
    <source>
        <dbReference type="EMBL" id="RRR71756.1"/>
    </source>
</evidence>
<comment type="caution">
    <text evidence="1">The sequence shown here is derived from an EMBL/GenBank/DDBJ whole genome shotgun (WGS) entry which is preliminary data.</text>
</comment>
<accession>A0A426TZL1</accession>
<proteinExistence type="predicted"/>
<organism evidence="1 2">
    <name type="scientific">Candidatus Viridilinea halotolerans</name>
    <dbReference type="NCBI Taxonomy" id="2491704"/>
    <lineage>
        <taxon>Bacteria</taxon>
        <taxon>Bacillati</taxon>
        <taxon>Chloroflexota</taxon>
        <taxon>Chloroflexia</taxon>
        <taxon>Chloroflexales</taxon>
        <taxon>Chloroflexineae</taxon>
        <taxon>Oscillochloridaceae</taxon>
        <taxon>Candidatus Viridilinea</taxon>
    </lineage>
</organism>
<dbReference type="SUPFAM" id="SSF56281">
    <property type="entry name" value="Metallo-hydrolase/oxidoreductase"/>
    <property type="match status" value="1"/>
</dbReference>
<evidence type="ECO:0000313" key="2">
    <source>
        <dbReference type="Proteomes" id="UP000280307"/>
    </source>
</evidence>
<dbReference type="EMBL" id="RSAS01000430">
    <property type="protein sequence ID" value="RRR71756.1"/>
    <property type="molecule type" value="Genomic_DNA"/>
</dbReference>
<dbReference type="InterPro" id="IPR036866">
    <property type="entry name" value="RibonucZ/Hydroxyglut_hydro"/>
</dbReference>
<evidence type="ECO:0008006" key="3">
    <source>
        <dbReference type="Google" id="ProtNLM"/>
    </source>
</evidence>
<name>A0A426TZL1_9CHLR</name>
<sequence length="269" mass="28698">MNSDTPIRPRYRLVLLVVALLILLLGVAWFQQPDGRMHIHIFDTPGDAALIQTPGGRFVLLDGGSDGSSLTLHLGQLLPFWQRELYAVILTAPGGLRMGGQVAAMARYQPTLALAPPALGHNGAAGEWRRLAAQGTLRNLTPGQRLDLDGAILTVLATAAGEQGGSVLLLRYGATQALFHTGGTAGDAAALAVAGQPVDLLVYPWQRNPALMTDLRPQATVFSETYSAANPVLLTFAERRRYSPQVFHPKADGHIHFTSDGRSLVASGE</sequence>
<reference evidence="1 2" key="1">
    <citation type="submission" date="2018-12" db="EMBL/GenBank/DDBJ databases">
        <title>Genome Sequence of Candidatus Viridilinea halotolerans isolated from saline sulfide-rich spring.</title>
        <authorList>
            <person name="Grouzdev D.S."/>
            <person name="Burganskaya E.I."/>
            <person name="Krutkina M.S."/>
            <person name="Sukhacheva M.V."/>
            <person name="Gorlenko V.M."/>
        </authorList>
    </citation>
    <scope>NUCLEOTIDE SEQUENCE [LARGE SCALE GENOMIC DNA]</scope>
    <source>
        <strain evidence="1">Chok-6</strain>
    </source>
</reference>
<gene>
    <name evidence="1" type="ORF">EI684_11075</name>
</gene>
<protein>
    <recommendedName>
        <fullName evidence="3">MBL fold metallo-hydrolase</fullName>
    </recommendedName>
</protein>
<dbReference type="Proteomes" id="UP000280307">
    <property type="component" value="Unassembled WGS sequence"/>
</dbReference>